<protein>
    <submittedName>
        <fullName evidence="1">Uncharacterized protein</fullName>
    </submittedName>
</protein>
<reference evidence="1 2" key="1">
    <citation type="submission" date="2019-04" db="EMBL/GenBank/DDBJ databases">
        <authorList>
            <person name="Gao M."/>
            <person name="Bai C."/>
            <person name="Tong Y."/>
            <person name="Xu X."/>
        </authorList>
    </citation>
    <scope>NUCLEOTIDE SEQUENCE [LARGE SCALE GENOMIC DNA]</scope>
    <source>
        <strain evidence="1 2">Vibrio alginolyticus VA1</strain>
    </source>
</reference>
<dbReference type="RefSeq" id="YP_009845754.1">
    <property type="nucleotide sequence ID" value="NC_048765.1"/>
</dbReference>
<evidence type="ECO:0000313" key="1">
    <source>
        <dbReference type="EMBL" id="QDB73280.1"/>
    </source>
</evidence>
<dbReference type="EMBL" id="MK795384">
    <property type="protein sequence ID" value="QDB73280.1"/>
    <property type="molecule type" value="Genomic_DNA"/>
</dbReference>
<dbReference type="Proteomes" id="UP000318470">
    <property type="component" value="Segment"/>
</dbReference>
<dbReference type="GeneID" id="55616117"/>
<keyword evidence="2" id="KW-1185">Reference proteome</keyword>
<dbReference type="KEGG" id="vg:55616117"/>
<proteinExistence type="predicted"/>
<evidence type="ECO:0000313" key="2">
    <source>
        <dbReference type="Proteomes" id="UP000318470"/>
    </source>
</evidence>
<sequence>MINWFFGLFGSKPEPQKKSMTKRRTTPLRPGVFDLEMAVTHQVKNFFDATDGHGPRKLLAKELHNVINRVHNVTQCYYFSNRSHTGIRFRYQNIKYEVNIRADMTVNVQMRKIKGGIPNIDITYNQGAYCNKIDTKLKITKTYVTFHRPLTLKEFGDWLRLANQ</sequence>
<name>A0A4Y5TV82_9CAUD</name>
<accession>A0A4Y5TV82</accession>
<organism evidence="1 2">
    <name type="scientific">Vibrio phage VAP7</name>
    <dbReference type="NCBI Taxonomy" id="2584487"/>
    <lineage>
        <taxon>Viruses</taxon>
        <taxon>Duplodnaviria</taxon>
        <taxon>Heunggongvirae</taxon>
        <taxon>Uroviricota</taxon>
        <taxon>Caudoviricetes</taxon>
        <taxon>Pantevenvirales</taxon>
        <taxon>Ackermannviridae</taxon>
        <taxon>Vapseptimavirus</taxon>
        <taxon>Vapseptimavirus VAP7</taxon>
    </lineage>
</organism>